<dbReference type="PANTHER" id="PTHR11099">
    <property type="entry name" value="VACUOLAR SORTING PROTEIN 35"/>
    <property type="match status" value="1"/>
</dbReference>
<keyword evidence="3" id="KW-0813">Transport</keyword>
<evidence type="ECO:0000256" key="3">
    <source>
        <dbReference type="ARBA" id="ARBA00022448"/>
    </source>
</evidence>
<dbReference type="EMBL" id="LRBV02000004">
    <property type="status" value="NOT_ANNOTATED_CDS"/>
    <property type="molecule type" value="Genomic_DNA"/>
</dbReference>
<evidence type="ECO:0000256" key="5">
    <source>
        <dbReference type="ARBA" id="ARBA00023136"/>
    </source>
</evidence>
<evidence type="ECO:0000256" key="2">
    <source>
        <dbReference type="ARBA" id="ARBA00006536"/>
    </source>
</evidence>
<dbReference type="EnsemblPlants" id="QL04p095224:mrna">
    <property type="protein sequence ID" value="QL04p095224:mrna"/>
    <property type="gene ID" value="QL04p095224"/>
</dbReference>
<reference evidence="6" key="2">
    <citation type="submission" date="2021-01" db="UniProtKB">
        <authorList>
            <consortium name="EnsemblPlants"/>
        </authorList>
    </citation>
    <scope>IDENTIFICATION</scope>
</reference>
<comment type="similarity">
    <text evidence="2">Belongs to the VPS35 family.</text>
</comment>
<evidence type="ECO:0000313" key="7">
    <source>
        <dbReference type="Proteomes" id="UP000594261"/>
    </source>
</evidence>
<name>A0A7N2LLR4_QUELO</name>
<dbReference type="InterPro" id="IPR042491">
    <property type="entry name" value="Vps35_C"/>
</dbReference>
<reference evidence="6 7" key="1">
    <citation type="journal article" date="2016" name="G3 (Bethesda)">
        <title>First Draft Assembly and Annotation of the Genome of a California Endemic Oak Quercus lobata Nee (Fagaceae).</title>
        <authorList>
            <person name="Sork V.L."/>
            <person name="Fitz-Gibbon S.T."/>
            <person name="Puiu D."/>
            <person name="Crepeau M."/>
            <person name="Gugger P.F."/>
            <person name="Sherman R."/>
            <person name="Stevens K."/>
            <person name="Langley C.H."/>
            <person name="Pellegrini M."/>
            <person name="Salzberg S.L."/>
        </authorList>
    </citation>
    <scope>NUCLEOTIDE SEQUENCE [LARGE SCALE GENOMIC DNA]</scope>
    <source>
        <strain evidence="6 7">cv. SW786</strain>
    </source>
</reference>
<keyword evidence="7" id="KW-1185">Reference proteome</keyword>
<keyword evidence="5" id="KW-0472">Membrane</keyword>
<dbReference type="InParanoid" id="A0A7N2LLR4"/>
<dbReference type="OMA" id="HEANKVM"/>
<comment type="subcellular location">
    <subcellularLocation>
        <location evidence="1">Membrane</location>
        <topology evidence="1">Peripheral membrane protein</topology>
    </subcellularLocation>
</comment>
<dbReference type="GO" id="GO:0030906">
    <property type="term" value="C:retromer, cargo-selective complex"/>
    <property type="evidence" value="ECO:0007669"/>
    <property type="project" value="InterPro"/>
</dbReference>
<dbReference type="Pfam" id="PF03635">
    <property type="entry name" value="Vps35"/>
    <property type="match status" value="1"/>
</dbReference>
<keyword evidence="4" id="KW-0653">Protein transport</keyword>
<evidence type="ECO:0000256" key="4">
    <source>
        <dbReference type="ARBA" id="ARBA00022927"/>
    </source>
</evidence>
<evidence type="ECO:0000256" key="1">
    <source>
        <dbReference type="ARBA" id="ARBA00004170"/>
    </source>
</evidence>
<dbReference type="AlphaFoldDB" id="A0A7N2LLR4"/>
<dbReference type="Proteomes" id="UP000594261">
    <property type="component" value="Chromosome 4"/>
</dbReference>
<dbReference type="Gene3D" id="1.25.40.660">
    <property type="entry name" value="Vacuolar protein sorting-associated protein 35, helical subcomplex Vps35-C"/>
    <property type="match status" value="1"/>
</dbReference>
<dbReference type="PANTHER" id="PTHR11099:SF6">
    <property type="entry name" value="VACUOLAR PROTEIN SORTING-ASSOCIATED PROTEIN 35B"/>
    <property type="match status" value="1"/>
</dbReference>
<dbReference type="Gramene" id="QL04p095224:mrna">
    <property type="protein sequence ID" value="QL04p095224:mrna"/>
    <property type="gene ID" value="QL04p095224"/>
</dbReference>
<protein>
    <submittedName>
        <fullName evidence="6">Uncharacterized protein</fullName>
    </submittedName>
</protein>
<dbReference type="GO" id="GO:0005770">
    <property type="term" value="C:late endosome"/>
    <property type="evidence" value="ECO:0007669"/>
    <property type="project" value="TreeGrafter"/>
</dbReference>
<organism evidence="6 7">
    <name type="scientific">Quercus lobata</name>
    <name type="common">Valley oak</name>
    <dbReference type="NCBI Taxonomy" id="97700"/>
    <lineage>
        <taxon>Eukaryota</taxon>
        <taxon>Viridiplantae</taxon>
        <taxon>Streptophyta</taxon>
        <taxon>Embryophyta</taxon>
        <taxon>Tracheophyta</taxon>
        <taxon>Spermatophyta</taxon>
        <taxon>Magnoliopsida</taxon>
        <taxon>eudicotyledons</taxon>
        <taxon>Gunneridae</taxon>
        <taxon>Pentapetalae</taxon>
        <taxon>rosids</taxon>
        <taxon>fabids</taxon>
        <taxon>Fagales</taxon>
        <taxon>Fagaceae</taxon>
        <taxon>Quercus</taxon>
    </lineage>
</organism>
<proteinExistence type="inferred from homology"/>
<dbReference type="GO" id="GO:0006886">
    <property type="term" value="P:intracellular protein transport"/>
    <property type="evidence" value="ECO:0007669"/>
    <property type="project" value="TreeGrafter"/>
</dbReference>
<dbReference type="GO" id="GO:0005829">
    <property type="term" value="C:cytosol"/>
    <property type="evidence" value="ECO:0007669"/>
    <property type="project" value="GOC"/>
</dbReference>
<accession>A0A7N2LLR4</accession>
<evidence type="ECO:0000313" key="6">
    <source>
        <dbReference type="EnsemblPlants" id="QL04p095224:mrna"/>
    </source>
</evidence>
<sequence length="132" mass="15410">MDHLDNETNKVMAMVIIESIMKNYPCISTAHQVEVLFELIKGLIKDLDGTVVDELEEEDFNEEQNSVARLIHMLYNDDPEELLKILVSIFIILWIVNKIVNLTSRIFAEDFNDCYSFEPISLEEFVYPMHIL</sequence>
<dbReference type="InterPro" id="IPR005378">
    <property type="entry name" value="Vps35"/>
</dbReference>
<dbReference type="GO" id="GO:0042147">
    <property type="term" value="P:retrograde transport, endosome to Golgi"/>
    <property type="evidence" value="ECO:0007669"/>
    <property type="project" value="InterPro"/>
</dbReference>